<proteinExistence type="predicted"/>
<dbReference type="Pfam" id="PF03478">
    <property type="entry name" value="Beta-prop_KIB1-4"/>
    <property type="match status" value="1"/>
</dbReference>
<keyword evidence="3" id="KW-1185">Reference proteome</keyword>
<reference evidence="2" key="1">
    <citation type="journal article" date="2017" name="Nature">
        <title>The genome of Chenopodium quinoa.</title>
        <authorList>
            <person name="Jarvis D.E."/>
            <person name="Ho Y.S."/>
            <person name="Lightfoot D.J."/>
            <person name="Schmoeckel S.M."/>
            <person name="Li B."/>
            <person name="Borm T.J.A."/>
            <person name="Ohyanagi H."/>
            <person name="Mineta K."/>
            <person name="Michell C.T."/>
            <person name="Saber N."/>
            <person name="Kharbatia N.M."/>
            <person name="Rupper R.R."/>
            <person name="Sharp A.R."/>
            <person name="Dally N."/>
            <person name="Boughton B.A."/>
            <person name="Woo Y.H."/>
            <person name="Gao G."/>
            <person name="Schijlen E.G.W.M."/>
            <person name="Guo X."/>
            <person name="Momin A.A."/>
            <person name="Negrao S."/>
            <person name="Al-Babili S."/>
            <person name="Gehring C."/>
            <person name="Roessner U."/>
            <person name="Jung C."/>
            <person name="Murphy K."/>
            <person name="Arold S.T."/>
            <person name="Gojobori T."/>
            <person name="van der Linden C.G."/>
            <person name="van Loo E.N."/>
            <person name="Jellen E.N."/>
            <person name="Maughan P.J."/>
            <person name="Tester M."/>
        </authorList>
    </citation>
    <scope>NUCLEOTIDE SEQUENCE [LARGE SCALE GENOMIC DNA]</scope>
    <source>
        <strain evidence="2">cv. PI 614886</strain>
    </source>
</reference>
<dbReference type="AlphaFoldDB" id="A0A803LQS8"/>
<evidence type="ECO:0000313" key="3">
    <source>
        <dbReference type="Proteomes" id="UP000596660"/>
    </source>
</evidence>
<dbReference type="RefSeq" id="XP_021735928.1">
    <property type="nucleotide sequence ID" value="XM_021880236.1"/>
</dbReference>
<reference evidence="2" key="2">
    <citation type="submission" date="2021-03" db="UniProtKB">
        <authorList>
            <consortium name="EnsemblPlants"/>
        </authorList>
    </citation>
    <scope>IDENTIFICATION</scope>
</reference>
<gene>
    <name evidence="2" type="primary">LOC110702515</name>
</gene>
<dbReference type="GeneID" id="110702515"/>
<dbReference type="EnsemblPlants" id="AUR62017307-RA">
    <property type="protein sequence ID" value="AUR62017307-RA:cds"/>
    <property type="gene ID" value="AUR62017307"/>
</dbReference>
<dbReference type="OrthoDB" id="642536at2759"/>
<evidence type="ECO:0000259" key="1">
    <source>
        <dbReference type="Pfam" id="PF03478"/>
    </source>
</evidence>
<accession>A0A803LQS8</accession>
<sequence>MVNWSEIPEEIIRKIAMEHLESLEDFDAFGLVCSSWRNSIKDINNFCPYKNTQLPWLMLADPPNNSHRRLYSLSKHMFRNINLPEHHDDRWMFFASKGWLISSSLSNKNITLFDPFSNKVIKLPNILPKVLHFDEIELVDEVTSLFVYYKFIISSRPSSSGDDFAVATMFDKTQRLAFWRPGHAEWSIPDAHFFINQVFDVCYFKEEFYAIDLYGKVMAFGSEVMKRQPRVVVDVSLRSDDLDSHLDVIPYLVEVENTLLVILRKIYMGDVGEEDEDKYYTDSFDILQLNVNDGKFKQVKGVGEHAIFLGFNSTFSVDASSYKHGCKADCIYFTDVYIETFRSTSVCNGGSDMGIYSLKERKVIERFYEGPSQFCDITPPLWVERPHF</sequence>
<feature type="domain" description="KIB1-4 beta-propeller" evidence="1">
    <location>
        <begin position="70"/>
        <end position="357"/>
    </location>
</feature>
<evidence type="ECO:0000313" key="2">
    <source>
        <dbReference type="EnsemblPlants" id="AUR62017307-RA:cds"/>
    </source>
</evidence>
<dbReference type="PANTHER" id="PTHR44259:SF107">
    <property type="entry name" value="F-BOX PROTEIN SKIP23-LIKE"/>
    <property type="match status" value="1"/>
</dbReference>
<dbReference type="PANTHER" id="PTHR44259">
    <property type="entry name" value="OS07G0183000 PROTEIN-RELATED"/>
    <property type="match status" value="1"/>
</dbReference>
<organism evidence="2 3">
    <name type="scientific">Chenopodium quinoa</name>
    <name type="common">Quinoa</name>
    <dbReference type="NCBI Taxonomy" id="63459"/>
    <lineage>
        <taxon>Eukaryota</taxon>
        <taxon>Viridiplantae</taxon>
        <taxon>Streptophyta</taxon>
        <taxon>Embryophyta</taxon>
        <taxon>Tracheophyta</taxon>
        <taxon>Spermatophyta</taxon>
        <taxon>Magnoliopsida</taxon>
        <taxon>eudicotyledons</taxon>
        <taxon>Gunneridae</taxon>
        <taxon>Pentapetalae</taxon>
        <taxon>Caryophyllales</taxon>
        <taxon>Chenopodiaceae</taxon>
        <taxon>Chenopodioideae</taxon>
        <taxon>Atripliceae</taxon>
        <taxon>Chenopodium</taxon>
    </lineage>
</organism>
<dbReference type="OMA" id="VQGGCHR"/>
<dbReference type="KEGG" id="cqi:110702515"/>
<dbReference type="Gramene" id="AUR62017307-RA">
    <property type="protein sequence ID" value="AUR62017307-RA:cds"/>
    <property type="gene ID" value="AUR62017307"/>
</dbReference>
<dbReference type="Proteomes" id="UP000596660">
    <property type="component" value="Unplaced"/>
</dbReference>
<protein>
    <recommendedName>
        <fullName evidence="1">KIB1-4 beta-propeller domain-containing protein</fullName>
    </recommendedName>
</protein>
<dbReference type="InterPro" id="IPR005174">
    <property type="entry name" value="KIB1-4_b-propeller"/>
</dbReference>
<name>A0A803LQS8_CHEQI</name>
<dbReference type="InterPro" id="IPR050942">
    <property type="entry name" value="F-box_BR-signaling"/>
</dbReference>